<dbReference type="InterPro" id="IPR014730">
    <property type="entry name" value="ETF_a/b_N"/>
</dbReference>
<reference evidence="3 4" key="1">
    <citation type="submission" date="2024-03" db="EMBL/GenBank/DDBJ databases">
        <title>Mouse gut bacterial collection (mGBC) of GemPharmatech.</title>
        <authorList>
            <person name="He Y."/>
            <person name="Dong L."/>
            <person name="Wu D."/>
            <person name="Gao X."/>
            <person name="Lin Z."/>
        </authorList>
    </citation>
    <scope>NUCLEOTIDE SEQUENCE [LARGE SCALE GENOMIC DNA]</scope>
    <source>
        <strain evidence="3 4">20-218</strain>
    </source>
</reference>
<dbReference type="PANTHER" id="PTHR21294:SF17">
    <property type="entry name" value="PROTEIN FIXA"/>
    <property type="match status" value="1"/>
</dbReference>
<dbReference type="InterPro" id="IPR012255">
    <property type="entry name" value="ETF_b"/>
</dbReference>
<name>A0ABV4DA84_9LACT</name>
<dbReference type="EMBL" id="JBCLSQ010000010">
    <property type="protein sequence ID" value="MEY8537868.1"/>
    <property type="molecule type" value="Genomic_DNA"/>
</dbReference>
<dbReference type="RefSeq" id="WP_369918115.1">
    <property type="nucleotide sequence ID" value="NZ_JBCLSQ010000010.1"/>
</dbReference>
<feature type="domain" description="Electron transfer flavoprotein alpha/beta-subunit N-terminal" evidence="2">
    <location>
        <begin position="25"/>
        <end position="217"/>
    </location>
</feature>
<dbReference type="Pfam" id="PF01012">
    <property type="entry name" value="ETF"/>
    <property type="match status" value="1"/>
</dbReference>
<evidence type="ECO:0000256" key="1">
    <source>
        <dbReference type="ARBA" id="ARBA00042002"/>
    </source>
</evidence>
<dbReference type="PANTHER" id="PTHR21294">
    <property type="entry name" value="ELECTRON TRANSFER FLAVOPROTEIN BETA-SUBUNIT"/>
    <property type="match status" value="1"/>
</dbReference>
<keyword evidence="4" id="KW-1185">Reference proteome</keyword>
<dbReference type="Proteomes" id="UP001565242">
    <property type="component" value="Unassembled WGS sequence"/>
</dbReference>
<dbReference type="PIRSF" id="PIRSF000090">
    <property type="entry name" value="Beta-ETF"/>
    <property type="match status" value="1"/>
</dbReference>
<evidence type="ECO:0000313" key="4">
    <source>
        <dbReference type="Proteomes" id="UP001565242"/>
    </source>
</evidence>
<comment type="caution">
    <text evidence="3">The sequence shown here is derived from an EMBL/GenBank/DDBJ whole genome shotgun (WGS) entry which is preliminary data.</text>
</comment>
<dbReference type="SMART" id="SM00893">
    <property type="entry name" value="ETF"/>
    <property type="match status" value="1"/>
</dbReference>
<proteinExistence type="predicted"/>
<dbReference type="Gene3D" id="3.40.50.620">
    <property type="entry name" value="HUPs"/>
    <property type="match status" value="1"/>
</dbReference>
<accession>A0ABV4DA84</accession>
<protein>
    <recommendedName>
        <fullName evidence="1">Electron transfer flavoprotein small subunit</fullName>
    </recommendedName>
</protein>
<dbReference type="SUPFAM" id="SSF52402">
    <property type="entry name" value="Adenine nucleotide alpha hydrolases-like"/>
    <property type="match status" value="1"/>
</dbReference>
<evidence type="ECO:0000259" key="2">
    <source>
        <dbReference type="SMART" id="SM00893"/>
    </source>
</evidence>
<gene>
    <name evidence="3" type="ORF">AALM99_05355</name>
</gene>
<organism evidence="3 4">
    <name type="scientific">Lactococcus muris</name>
    <dbReference type="NCBI Taxonomy" id="2941330"/>
    <lineage>
        <taxon>Bacteria</taxon>
        <taxon>Bacillati</taxon>
        <taxon>Bacillota</taxon>
        <taxon>Bacilli</taxon>
        <taxon>Lactobacillales</taxon>
        <taxon>Streptococcaceae</taxon>
        <taxon>Lactococcus</taxon>
    </lineage>
</organism>
<sequence length="265" mass="29940">MKIICLVKFVPEPNKKTNFEVERTTGNMKREKLKAILNPEDASALAYALKMKSENPETRIEVLTMGPEKVSAALQNIVRLGADQATLLSDRIYQGSDSWATSMVLASYLKKQNFDYIFSGTQTIDGATGHIAPQVAELLKINQFSDVLNLKEINEETVLFDAAFDKEVLSLQMHTPCLLSMNLEVKMKLGFVRLEDMEKDVASQFQILSNEELQLSVDEVGRKGSPTFVRKDVAVVHEKKETLYVKTDEAGLEEVYQFLKEYDYV</sequence>
<evidence type="ECO:0000313" key="3">
    <source>
        <dbReference type="EMBL" id="MEY8537868.1"/>
    </source>
</evidence>
<dbReference type="InterPro" id="IPR014729">
    <property type="entry name" value="Rossmann-like_a/b/a_fold"/>
</dbReference>